<keyword evidence="2" id="KW-0539">Nucleus</keyword>
<dbReference type="InterPro" id="IPR011990">
    <property type="entry name" value="TPR-like_helical_dom_sf"/>
</dbReference>
<dbReference type="GO" id="GO:0031491">
    <property type="term" value="F:nucleosome binding"/>
    <property type="evidence" value="ECO:0007669"/>
    <property type="project" value="TreeGrafter"/>
</dbReference>
<dbReference type="SUPFAM" id="SSF48452">
    <property type="entry name" value="TPR-like"/>
    <property type="match status" value="1"/>
</dbReference>
<dbReference type="PANTHER" id="PTHR15502">
    <property type="entry name" value="CALCINEURIN-BINDING PROTEIN CABIN 1-RELATED"/>
    <property type="match status" value="1"/>
</dbReference>
<dbReference type="RefSeq" id="XP_067822442.1">
    <property type="nucleotide sequence ID" value="XM_067961879.1"/>
</dbReference>
<keyword evidence="5" id="KW-1185">Reference proteome</keyword>
<dbReference type="GO" id="GO:0005634">
    <property type="term" value="C:nucleus"/>
    <property type="evidence" value="ECO:0007669"/>
    <property type="project" value="UniProtKB-SubCell"/>
</dbReference>
<evidence type="ECO:0008006" key="6">
    <source>
        <dbReference type="Google" id="ProtNLM"/>
    </source>
</evidence>
<dbReference type="KEGG" id="blac:94347550"/>
<dbReference type="InterPro" id="IPR033053">
    <property type="entry name" value="Hir3/CABIN1"/>
</dbReference>
<accession>A0A976IJJ7</accession>
<comment type="caution">
    <text evidence="4">The sequence shown here is derived from an EMBL/GenBank/DDBJ whole genome shotgun (WGS) entry which is preliminary data.</text>
</comment>
<evidence type="ECO:0000313" key="4">
    <source>
        <dbReference type="EMBL" id="TDH72943.1"/>
    </source>
</evidence>
<gene>
    <name evidence="4" type="ORF">CCR75_003786</name>
</gene>
<proteinExistence type="predicted"/>
<dbReference type="GeneID" id="94347550"/>
<comment type="subcellular location">
    <subcellularLocation>
        <location evidence="1">Nucleus</location>
    </subcellularLocation>
</comment>
<name>A0A976IJJ7_BRELC</name>
<organism evidence="4 5">
    <name type="scientific">Bremia lactucae</name>
    <name type="common">Lettuce downy mildew</name>
    <dbReference type="NCBI Taxonomy" id="4779"/>
    <lineage>
        <taxon>Eukaryota</taxon>
        <taxon>Sar</taxon>
        <taxon>Stramenopiles</taxon>
        <taxon>Oomycota</taxon>
        <taxon>Peronosporomycetes</taxon>
        <taxon>Peronosporales</taxon>
        <taxon>Peronosporaceae</taxon>
        <taxon>Bremia</taxon>
    </lineage>
</organism>
<feature type="region of interest" description="Disordered" evidence="3">
    <location>
        <begin position="1"/>
        <end position="26"/>
    </location>
</feature>
<evidence type="ECO:0000256" key="1">
    <source>
        <dbReference type="ARBA" id="ARBA00004123"/>
    </source>
</evidence>
<dbReference type="EMBL" id="SHOA02000001">
    <property type="protein sequence ID" value="TDH72943.1"/>
    <property type="molecule type" value="Genomic_DNA"/>
</dbReference>
<evidence type="ECO:0000256" key="3">
    <source>
        <dbReference type="SAM" id="MobiDB-lite"/>
    </source>
</evidence>
<dbReference type="Proteomes" id="UP000294530">
    <property type="component" value="Unassembled WGS sequence"/>
</dbReference>
<dbReference type="GO" id="GO:0006325">
    <property type="term" value="P:chromatin organization"/>
    <property type="evidence" value="ECO:0007669"/>
    <property type="project" value="InterPro"/>
</dbReference>
<sequence length="2033" mass="233459">MASWAALNVTGGDDQDSLAQERATEEAQDAEHAAVYERALRCQQQQQTDKAKALYLQLLRGRNRVSPRLEYLCNKNVATMEQEAQSFEYALSYYAAALALDATDVVVWFQMATTAIETGQLWLARRTLEEGLKVDATYWPLVETLAQVLSQIGDEEEYKRVIHYLRQNDPHCPTLNALSGPKKRSRPLSTRDIKLRSSAKKKLQHIKNIVGTNAQKRIYLQREMNDQLKTKRQFRTYKLLQPSWTKLGHLLLEIFEEIDSCEHADVLQAEIRIREGYDDEMEEDENLENDEKNYASNEVLNICVGTAAAETPTSKLDNGEVTAKAPASLETYPSIGGISDNDTQDSGIYLNEFGLQPTKRRKSRRNEKRLREEHAAAVKIAREKDLTYRLEAFLPELLSKDNTKSCLEADLIKWLLPLDVKLIHGEFCITDVDKNIVLKTDSFAMASSTNDDELQSSQAFLSGQTIPNKPMNAECLNGGHVATFIRDKKVSPCAVMDWVRHFLNQCGSWFHLKFGSDVEDIYSVCLWLEKISNGELDVTATPLVQTPVITVANHSLIENSRFKGNGLTLGTRLFLLELHFDRLSSQLVRGRKLRKIRKLVDFRIAQAQKLLFEYAWLEDSEDGISCLNVIEFLRLLWLIARMYERCESPRMALHYFIKCREKMSEHMEADDDNNIFFRVNMPNQKVSNVITMAALAEKISGLRFSDVCSEARRYFGARNYDQVVSILLGHYFPLSQSPRMNDFLYEFETVLDDVQKCDCIIGKTLFEMLLESIDQSPNFSEKDTYLLLLTILYHVIEFLDRLDATSKLDSTDEMVDEVCMNALAAIKSLLQQLVYDKREHTLNPSHQLLLRGLSVRCLTPSILLRSNAPVEMLTMLELILETEASPGFYDITERMIGVDAVARLLYDIRSLPSTKLQTLLALVPKKKHVRCDRVRLIYVELLRFLIRAFQTNYKLALSLSLLKRSILMRLCGILMKEEEKAMARCDDKISNQLFGNGAILFMLLFESYALPNLSTFPSQLIDLVHLLHERLGQHGLCGMTFISEPGSDIVSRSNSCFLKSCVLILDKFMHHNASVWIEKKPREPEQKGLAEDYVNEREAFYHFQMEVCQCYRCLYDVQIQPGCEDHKTGTTFALLQSASPSEKYENALRLARFAVPILLNSQPKNNGQKKERLKLLYAVRDALFDTKLTALLAQTEKVCPQLTVYLSPQGLLQEAVRLPLPLDSDGFRPNSSDDTCLSHLWYLMGANFILGRVKRRGSLDELMEVECHVRERVDFLMKDVLYFHNGRIDSWVRLGKTMKFLYHAATDAFAAVLGRHRRVEAYRWYTAEVLNAESGHELESPQKYCESRLASFEHVVLKWNLFQRIKEWKETNGTNEGHHDSKALSSKNESIGGTIDAQPVSRQIPVEEFATMYITQVIEFARRCFNMAAQLAKEASTTQKTEVQKYNEKDFTHELNYLESTIIECNEECGLLVFNVLQEMSLMKENKRVHISLDVYSRLVSMALKYFQKGLAICELSEHANEHHFRLLYMIGKTLKKRRWCELRQPIFVDREALDTATEMAECFSKADAARREGDREHALVHAFYALQALRIDLIMKESSTAAALRLACRHYYEGIDEEDRVKIIGGDNRSSSHDEPIKTTNSEDVEFYIKKVGVATTANSRRKDEILKLLSDIEQDNSPCQESVMLARGWLALNTIEALESIPDEDRYFHPSRYVLAQIVYWLSHFYVDLEKLQIKSGKVCALLAALQYRRSRDKVMGPCDAAARALKEMAPIFDKRRPQVVAIWISEYIPMAKKFEELNQRQLKYDYYRLKYWRFYIALLVENSANGRLKEVESWVLACKEEHDVIAMMLGIVLKARGTMLRRRLQEFVNTDFENPDISNTVKDVERLLKLLAKTYTYFLEVLNAQQRLNHVVEHCELVMENAELFMVSVFVMGVVHYSNEVALLEEDSELLDQDFFGNVTVILNALRRNELPPRIYDAHNRCAWKAYLNAAHSFCEDKWPDRSGKSKPSKKQSRSKAAVSLGLLTEAQVA</sequence>
<dbReference type="PANTHER" id="PTHR15502:SF7">
    <property type="entry name" value="CALCINEURIN-BINDING PROTEIN CABIN-1"/>
    <property type="match status" value="1"/>
</dbReference>
<evidence type="ECO:0000313" key="5">
    <source>
        <dbReference type="Proteomes" id="UP000294530"/>
    </source>
</evidence>
<evidence type="ECO:0000256" key="2">
    <source>
        <dbReference type="ARBA" id="ARBA00023242"/>
    </source>
</evidence>
<reference evidence="4 5" key="1">
    <citation type="journal article" date="2021" name="Genome Biol.">
        <title>AFLAP: assembly-free linkage analysis pipeline using k-mers from genome sequencing data.</title>
        <authorList>
            <person name="Fletcher K."/>
            <person name="Zhang L."/>
            <person name="Gil J."/>
            <person name="Han R."/>
            <person name="Cavanaugh K."/>
            <person name="Michelmore R."/>
        </authorList>
    </citation>
    <scope>NUCLEOTIDE SEQUENCE [LARGE SCALE GENOMIC DNA]</scope>
    <source>
        <strain evidence="4 5">SF5</strain>
    </source>
</reference>
<dbReference type="Gene3D" id="1.25.40.10">
    <property type="entry name" value="Tetratricopeptide repeat domain"/>
    <property type="match status" value="1"/>
</dbReference>
<protein>
    <recommendedName>
        <fullName evidence="6">Calcineurin-binding protein cabin-1</fullName>
    </recommendedName>
</protein>
<dbReference type="OrthoDB" id="77564at2759"/>